<gene>
    <name evidence="2" type="ORF">AVDCRST_MAG89-4741</name>
</gene>
<feature type="compositionally biased region" description="Basic residues" evidence="1">
    <location>
        <begin position="9"/>
        <end position="19"/>
    </location>
</feature>
<evidence type="ECO:0000313" key="2">
    <source>
        <dbReference type="EMBL" id="CAA9372870.1"/>
    </source>
</evidence>
<feature type="region of interest" description="Disordered" evidence="1">
    <location>
        <begin position="1"/>
        <end position="85"/>
    </location>
</feature>
<name>A0A6J4MYQ2_9BACT</name>
<feature type="non-terminal residue" evidence="2">
    <location>
        <position position="85"/>
    </location>
</feature>
<reference evidence="2" key="1">
    <citation type="submission" date="2020-02" db="EMBL/GenBank/DDBJ databases">
        <authorList>
            <person name="Meier V. D."/>
        </authorList>
    </citation>
    <scope>NUCLEOTIDE SEQUENCE</scope>
    <source>
        <strain evidence="2">AVDCRST_MAG89</strain>
    </source>
</reference>
<protein>
    <submittedName>
        <fullName evidence="2">Uncharacterized protein</fullName>
    </submittedName>
</protein>
<dbReference type="AlphaFoldDB" id="A0A6J4MYQ2"/>
<feature type="non-terminal residue" evidence="2">
    <location>
        <position position="1"/>
    </location>
</feature>
<organism evidence="2">
    <name type="scientific">uncultured Gemmatimonadota bacterium</name>
    <dbReference type="NCBI Taxonomy" id="203437"/>
    <lineage>
        <taxon>Bacteria</taxon>
        <taxon>Pseudomonadati</taxon>
        <taxon>Gemmatimonadota</taxon>
        <taxon>environmental samples</taxon>
    </lineage>
</organism>
<accession>A0A6J4MYQ2</accession>
<proteinExistence type="predicted"/>
<sequence>RRAGDRRGAAAHRLGRAHRGAAAGRAAGQPRDPAELRSGRKHRRRAGTRAEGARQHLRPRLGERRRGDRHRRGGRAGGAADRPSL</sequence>
<dbReference type="EMBL" id="CADCTV010000999">
    <property type="protein sequence ID" value="CAA9372870.1"/>
    <property type="molecule type" value="Genomic_DNA"/>
</dbReference>
<evidence type="ECO:0000256" key="1">
    <source>
        <dbReference type="SAM" id="MobiDB-lite"/>
    </source>
</evidence>